<name>A0A8S5MY13_9CAUD</name>
<proteinExistence type="predicted"/>
<dbReference type="EMBL" id="BK015009">
    <property type="protein sequence ID" value="DAD86914.1"/>
    <property type="molecule type" value="Genomic_DNA"/>
</dbReference>
<reference evidence="1" key="1">
    <citation type="journal article" date="2021" name="Proc. Natl. Acad. Sci. U.S.A.">
        <title>A Catalog of Tens of Thousands of Viruses from Human Metagenomes Reveals Hidden Associations with Chronic Diseases.</title>
        <authorList>
            <person name="Tisza M.J."/>
            <person name="Buck C.B."/>
        </authorList>
    </citation>
    <scope>NUCLEOTIDE SEQUENCE</scope>
    <source>
        <strain evidence="1">Ctio73</strain>
    </source>
</reference>
<sequence>MNPAIYRTEDPTLETVEFGTIYRIRAPRTGEPWSLYRVFDDCGVGTIEPLDVPDGWDDAYEYPMGDTDMWARLTRLAMDAHLAHAILEVAIVPVDDDEADAGSRALLYRFTWPY</sequence>
<organism evidence="1">
    <name type="scientific">Siphoviridae sp. ctio73</name>
    <dbReference type="NCBI Taxonomy" id="2826435"/>
    <lineage>
        <taxon>Viruses</taxon>
        <taxon>Duplodnaviria</taxon>
        <taxon>Heunggongvirae</taxon>
        <taxon>Uroviricota</taxon>
        <taxon>Caudoviricetes</taxon>
    </lineage>
</organism>
<protein>
    <submittedName>
        <fullName evidence="1">Uncharacterized protein</fullName>
    </submittedName>
</protein>
<accession>A0A8S5MY13</accession>
<evidence type="ECO:0000313" key="1">
    <source>
        <dbReference type="EMBL" id="DAD86914.1"/>
    </source>
</evidence>